<feature type="domain" description="DUF1206" evidence="2">
    <location>
        <begin position="23"/>
        <end position="89"/>
    </location>
</feature>
<feature type="transmembrane region" description="Helical" evidence="1">
    <location>
        <begin position="68"/>
        <end position="94"/>
    </location>
</feature>
<organism evidence="3 4">
    <name type="scientific">Actinokineospora spheciospongiae</name>
    <dbReference type="NCBI Taxonomy" id="909613"/>
    <lineage>
        <taxon>Bacteria</taxon>
        <taxon>Bacillati</taxon>
        <taxon>Actinomycetota</taxon>
        <taxon>Actinomycetes</taxon>
        <taxon>Pseudonocardiales</taxon>
        <taxon>Pseudonocardiaceae</taxon>
        <taxon>Actinokineospora</taxon>
    </lineage>
</organism>
<dbReference type="EMBL" id="AYXG01000162">
    <property type="protein sequence ID" value="EWC60369.1"/>
    <property type="molecule type" value="Genomic_DNA"/>
</dbReference>
<dbReference type="Proteomes" id="UP000019277">
    <property type="component" value="Unassembled WGS sequence"/>
</dbReference>
<dbReference type="AlphaFoldDB" id="W7J2K8"/>
<dbReference type="PATRIC" id="fig|909613.9.peg.4329"/>
<dbReference type="STRING" id="909613.UO65_4324"/>
<dbReference type="Pfam" id="PF06724">
    <property type="entry name" value="DUF1206"/>
    <property type="match status" value="3"/>
</dbReference>
<dbReference type="RefSeq" id="WP_035285428.1">
    <property type="nucleotide sequence ID" value="NZ_AYXG01000162.1"/>
</dbReference>
<feature type="transmembrane region" description="Helical" evidence="1">
    <location>
        <begin position="20"/>
        <end position="40"/>
    </location>
</feature>
<dbReference type="InterPro" id="IPR009597">
    <property type="entry name" value="DUF1206"/>
</dbReference>
<feature type="transmembrane region" description="Helical" evidence="1">
    <location>
        <begin position="153"/>
        <end position="174"/>
    </location>
</feature>
<dbReference type="eggNOG" id="ENOG502Z854">
    <property type="taxonomic scope" value="Bacteria"/>
</dbReference>
<feature type="transmembrane region" description="Helical" evidence="1">
    <location>
        <begin position="106"/>
        <end position="126"/>
    </location>
</feature>
<keyword evidence="1" id="KW-1133">Transmembrane helix</keyword>
<protein>
    <submittedName>
        <fullName evidence="3">Putative Membrane protein</fullName>
    </submittedName>
</protein>
<name>W7J2K8_9PSEU</name>
<reference evidence="3 4" key="1">
    <citation type="journal article" date="2014" name="Genome Announc.">
        <title>Draft Genome Sequence of the Antitrypanosomally Active Sponge-Associated Bacterium Actinokineospora sp. Strain EG49.</title>
        <authorList>
            <person name="Harjes J."/>
            <person name="Ryu T."/>
            <person name="Abdelmohsen U.R."/>
            <person name="Moitinho-Silva L."/>
            <person name="Horn H."/>
            <person name="Ravasi T."/>
            <person name="Hentschel U."/>
        </authorList>
    </citation>
    <scope>NUCLEOTIDE SEQUENCE [LARGE SCALE GENOMIC DNA]</scope>
    <source>
        <strain evidence="3 4">EG49</strain>
    </source>
</reference>
<gene>
    <name evidence="3" type="ORF">UO65_4324</name>
</gene>
<feature type="transmembrane region" description="Helical" evidence="1">
    <location>
        <begin position="242"/>
        <end position="267"/>
    </location>
</feature>
<evidence type="ECO:0000256" key="1">
    <source>
        <dbReference type="SAM" id="Phobius"/>
    </source>
</evidence>
<keyword evidence="4" id="KW-1185">Reference proteome</keyword>
<sequence>MTSMSGTARRAQENNRVKVLGRAGMACFGLVYLIVAYLAVRIAVGGGGQEADQNGALSEISSTTFGSAVLWVLAVGLFAFGVWQLLMAAVSYHWVEEGRKRTFKRVGAAVRGVVGISLGVASIRYATGGGSQGGDDKQQEWTAKVLELPAGRFLVGAVALVVIGVGVASIVSGVRKSFMKDLDTSELPAGSRTWVERLGMVGNIAKGVGIAIVGVLLGFAAVDSNAGEAGGLDKALRTLAEQPFGTALLIAVALGFAAFGVYCLAAAKAHRT</sequence>
<accession>W7J2K8</accession>
<feature type="transmembrane region" description="Helical" evidence="1">
    <location>
        <begin position="204"/>
        <end position="222"/>
    </location>
</feature>
<proteinExistence type="predicted"/>
<feature type="domain" description="DUF1206" evidence="2">
    <location>
        <begin position="201"/>
        <end position="267"/>
    </location>
</feature>
<comment type="caution">
    <text evidence="3">The sequence shown here is derived from an EMBL/GenBank/DDBJ whole genome shotgun (WGS) entry which is preliminary data.</text>
</comment>
<keyword evidence="1" id="KW-0812">Transmembrane</keyword>
<feature type="domain" description="DUF1206" evidence="2">
    <location>
        <begin position="106"/>
        <end position="175"/>
    </location>
</feature>
<keyword evidence="1" id="KW-0472">Membrane</keyword>
<evidence type="ECO:0000313" key="4">
    <source>
        <dbReference type="Proteomes" id="UP000019277"/>
    </source>
</evidence>
<evidence type="ECO:0000259" key="2">
    <source>
        <dbReference type="Pfam" id="PF06724"/>
    </source>
</evidence>
<evidence type="ECO:0000313" key="3">
    <source>
        <dbReference type="EMBL" id="EWC60369.1"/>
    </source>
</evidence>